<dbReference type="AlphaFoldDB" id="A0A0C2DEE1"/>
<organism evidence="3 4">
    <name type="scientific">Enhygromyxa salina</name>
    <dbReference type="NCBI Taxonomy" id="215803"/>
    <lineage>
        <taxon>Bacteria</taxon>
        <taxon>Pseudomonadati</taxon>
        <taxon>Myxococcota</taxon>
        <taxon>Polyangia</taxon>
        <taxon>Nannocystales</taxon>
        <taxon>Nannocystaceae</taxon>
        <taxon>Enhygromyxa</taxon>
    </lineage>
</organism>
<keyword evidence="2" id="KW-1133">Transmembrane helix</keyword>
<gene>
    <name evidence="3" type="ORF">DB30_01929</name>
</gene>
<comment type="caution">
    <text evidence="3">The sequence shown here is derived from an EMBL/GenBank/DDBJ whole genome shotgun (WGS) entry which is preliminary data.</text>
</comment>
<evidence type="ECO:0000256" key="1">
    <source>
        <dbReference type="SAM" id="MobiDB-lite"/>
    </source>
</evidence>
<keyword evidence="2" id="KW-0812">Transmembrane</keyword>
<evidence type="ECO:0000313" key="3">
    <source>
        <dbReference type="EMBL" id="KIG18042.1"/>
    </source>
</evidence>
<protein>
    <submittedName>
        <fullName evidence="3">Uncharacterized protein</fullName>
    </submittedName>
</protein>
<name>A0A0C2DEE1_9BACT</name>
<proteinExistence type="predicted"/>
<feature type="compositionally biased region" description="Basic and acidic residues" evidence="1">
    <location>
        <begin position="47"/>
        <end position="61"/>
    </location>
</feature>
<evidence type="ECO:0000313" key="4">
    <source>
        <dbReference type="Proteomes" id="UP000031599"/>
    </source>
</evidence>
<feature type="transmembrane region" description="Helical" evidence="2">
    <location>
        <begin position="21"/>
        <end position="41"/>
    </location>
</feature>
<feature type="region of interest" description="Disordered" evidence="1">
    <location>
        <begin position="43"/>
        <end position="62"/>
    </location>
</feature>
<accession>A0A0C2DEE1</accession>
<dbReference type="RefSeq" id="WP_052547358.1">
    <property type="nucleotide sequence ID" value="NZ_JMCC02000015.1"/>
</dbReference>
<reference evidence="3 4" key="1">
    <citation type="submission" date="2014-12" db="EMBL/GenBank/DDBJ databases">
        <title>Genome assembly of Enhygromyxa salina DSM 15201.</title>
        <authorList>
            <person name="Sharma G."/>
            <person name="Subramanian S."/>
        </authorList>
    </citation>
    <scope>NUCLEOTIDE SEQUENCE [LARGE SCALE GENOMIC DNA]</scope>
    <source>
        <strain evidence="3 4">DSM 15201</strain>
    </source>
</reference>
<dbReference type="Proteomes" id="UP000031599">
    <property type="component" value="Unassembled WGS sequence"/>
</dbReference>
<keyword evidence="2" id="KW-0472">Membrane</keyword>
<evidence type="ECO:0000256" key="2">
    <source>
        <dbReference type="SAM" id="Phobius"/>
    </source>
</evidence>
<dbReference type="EMBL" id="JMCC02000015">
    <property type="protein sequence ID" value="KIG18042.1"/>
    <property type="molecule type" value="Genomic_DNA"/>
</dbReference>
<sequence>MPQVSRQRRLLAGRSTVDQTVAWLLRLAFSLVISAVMLSTAGASSIKGEREGEREGERGEFAPHLVTEPCHDTESIELGAVQVDASRRLHTSGGARGRSLDELRVPRVIAPQVQTIPRSRWLRRSLPPDDEEDPQS</sequence>